<gene>
    <name evidence="2" type="ORF">GCM10022250_01510</name>
</gene>
<comment type="caution">
    <text evidence="2">The sequence shown here is derived from an EMBL/GenBank/DDBJ whole genome shotgun (WGS) entry which is preliminary data.</text>
</comment>
<evidence type="ECO:0000259" key="1">
    <source>
        <dbReference type="Pfam" id="PF00535"/>
    </source>
</evidence>
<keyword evidence="3" id="KW-1185">Reference proteome</keyword>
<feature type="domain" description="Glycosyltransferase 2-like" evidence="1">
    <location>
        <begin position="7"/>
        <end position="115"/>
    </location>
</feature>
<dbReference type="PANTHER" id="PTHR22916">
    <property type="entry name" value="GLYCOSYLTRANSFERASE"/>
    <property type="match status" value="1"/>
</dbReference>
<dbReference type="Gene3D" id="3.90.550.10">
    <property type="entry name" value="Spore Coat Polysaccharide Biosynthesis Protein SpsA, Chain A"/>
    <property type="match status" value="1"/>
</dbReference>
<proteinExistence type="predicted"/>
<dbReference type="Pfam" id="PF00535">
    <property type="entry name" value="Glycos_transf_2"/>
    <property type="match status" value="1"/>
</dbReference>
<evidence type="ECO:0000313" key="2">
    <source>
        <dbReference type="EMBL" id="GAA4120657.1"/>
    </source>
</evidence>
<dbReference type="InterPro" id="IPR029044">
    <property type="entry name" value="Nucleotide-diphossugar_trans"/>
</dbReference>
<accession>A0ABP7XL13</accession>
<reference evidence="3" key="1">
    <citation type="journal article" date="2019" name="Int. J. Syst. Evol. Microbiol.">
        <title>The Global Catalogue of Microorganisms (GCM) 10K type strain sequencing project: providing services to taxonomists for standard genome sequencing and annotation.</title>
        <authorList>
            <consortium name="The Broad Institute Genomics Platform"/>
            <consortium name="The Broad Institute Genome Sequencing Center for Infectious Disease"/>
            <person name="Wu L."/>
            <person name="Ma J."/>
        </authorList>
    </citation>
    <scope>NUCLEOTIDE SEQUENCE [LARGE SCALE GENOMIC DNA]</scope>
    <source>
        <strain evidence="3">JCM 17386</strain>
    </source>
</reference>
<dbReference type="EMBL" id="BAABAO010000001">
    <property type="protein sequence ID" value="GAA4120657.1"/>
    <property type="molecule type" value="Genomic_DNA"/>
</dbReference>
<evidence type="ECO:0000313" key="3">
    <source>
        <dbReference type="Proteomes" id="UP001501333"/>
    </source>
</evidence>
<name>A0ABP7XL13_9FLAO</name>
<dbReference type="InterPro" id="IPR001173">
    <property type="entry name" value="Glyco_trans_2-like"/>
</dbReference>
<dbReference type="RefSeq" id="WP_229354911.1">
    <property type="nucleotide sequence ID" value="NZ_BAABAO010000001.1"/>
</dbReference>
<dbReference type="SUPFAM" id="SSF53448">
    <property type="entry name" value="Nucleotide-diphospho-sugar transferases"/>
    <property type="match status" value="1"/>
</dbReference>
<dbReference type="PANTHER" id="PTHR22916:SF67">
    <property type="entry name" value="COLANIC ACID BIOSYNTHESIS GLYCOSYL TRANSFERASE WCAE-RELATED"/>
    <property type="match status" value="1"/>
</dbReference>
<dbReference type="Proteomes" id="UP001501333">
    <property type="component" value="Unassembled WGS sequence"/>
</dbReference>
<sequence>MNKYSLSIITINRNNAEGLKKTIESVASQSYKDFEFIIIDGGSTDGSQQIIIDHEKHISYWVSEKDKGIYNAMNKGISKATGDFILFLNSGDSLLEDEEILKKVVLNLQNKAVYYAPIYLENNNAIKELVEYPIMIEEKFAFTNTLCQQAVIYHLSVFDNNFFDENLKFISDWKMHFNLFKNKIAFIHFNVPFANYDVYGLTSKGETKYKAHKERLKTQFLDFPFYFFKYYGTNKRVFLRLLKMAFRIK</sequence>
<protein>
    <submittedName>
        <fullName evidence="2">Glycosyltransferase family 2 protein</fullName>
    </submittedName>
</protein>
<organism evidence="2 3">
    <name type="scientific">Flavobacterium chungbukense</name>
    <dbReference type="NCBI Taxonomy" id="877464"/>
    <lineage>
        <taxon>Bacteria</taxon>
        <taxon>Pseudomonadati</taxon>
        <taxon>Bacteroidota</taxon>
        <taxon>Flavobacteriia</taxon>
        <taxon>Flavobacteriales</taxon>
        <taxon>Flavobacteriaceae</taxon>
        <taxon>Flavobacterium</taxon>
    </lineage>
</organism>
<dbReference type="CDD" id="cd06433">
    <property type="entry name" value="GT_2_WfgS_like"/>
    <property type="match status" value="1"/>
</dbReference>